<evidence type="ECO:0000313" key="2">
    <source>
        <dbReference type="EMBL" id="MBH0239935.1"/>
    </source>
</evidence>
<dbReference type="AlphaFoldDB" id="A0A931N0D1"/>
<keyword evidence="1" id="KW-0732">Signal</keyword>
<gene>
    <name evidence="2" type="ORF">I5731_19090</name>
</gene>
<proteinExistence type="predicted"/>
<organism evidence="2 3">
    <name type="scientific">Methylobrevis albus</name>
    <dbReference type="NCBI Taxonomy" id="2793297"/>
    <lineage>
        <taxon>Bacteria</taxon>
        <taxon>Pseudomonadati</taxon>
        <taxon>Pseudomonadota</taxon>
        <taxon>Alphaproteobacteria</taxon>
        <taxon>Hyphomicrobiales</taxon>
        <taxon>Pleomorphomonadaceae</taxon>
        <taxon>Methylobrevis</taxon>
    </lineage>
</organism>
<evidence type="ECO:0000256" key="1">
    <source>
        <dbReference type="SAM" id="SignalP"/>
    </source>
</evidence>
<evidence type="ECO:0008006" key="4">
    <source>
        <dbReference type="Google" id="ProtNLM"/>
    </source>
</evidence>
<name>A0A931N0D1_9HYPH</name>
<feature type="chain" id="PRO_5036999600" description="Secreted protein" evidence="1">
    <location>
        <begin position="30"/>
        <end position="86"/>
    </location>
</feature>
<reference evidence="2" key="1">
    <citation type="submission" date="2020-12" db="EMBL/GenBank/DDBJ databases">
        <title>Methylobrevis albus sp. nov., isolated from fresh water lack sediment.</title>
        <authorList>
            <person name="Zou Q."/>
        </authorList>
    </citation>
    <scope>NUCLEOTIDE SEQUENCE</scope>
    <source>
        <strain evidence="2">L22</strain>
    </source>
</reference>
<sequence>MRVSPSMIRARRLGALCLAIAAAASTVGAASYEWSFAPKGDRVVSAADCRGAFIDAVACEGTELPVYATGLAEVAPGVSAVVRIAN</sequence>
<feature type="signal peptide" evidence="1">
    <location>
        <begin position="1"/>
        <end position="29"/>
    </location>
</feature>
<dbReference type="EMBL" id="JADZLT010000056">
    <property type="protein sequence ID" value="MBH0239935.1"/>
    <property type="molecule type" value="Genomic_DNA"/>
</dbReference>
<evidence type="ECO:0000313" key="3">
    <source>
        <dbReference type="Proteomes" id="UP000631694"/>
    </source>
</evidence>
<accession>A0A931N0D1</accession>
<comment type="caution">
    <text evidence="2">The sequence shown here is derived from an EMBL/GenBank/DDBJ whole genome shotgun (WGS) entry which is preliminary data.</text>
</comment>
<keyword evidence="3" id="KW-1185">Reference proteome</keyword>
<dbReference type="Proteomes" id="UP000631694">
    <property type="component" value="Unassembled WGS sequence"/>
</dbReference>
<protein>
    <recommendedName>
        <fullName evidence="4">Secreted protein</fullName>
    </recommendedName>
</protein>